<keyword evidence="2" id="KW-1185">Reference proteome</keyword>
<dbReference type="Pfam" id="PF09720">
    <property type="entry name" value="Unstab_antitox"/>
    <property type="match status" value="1"/>
</dbReference>
<dbReference type="EMBL" id="JBHUJB010000001">
    <property type="protein sequence ID" value="MFD2157274.1"/>
    <property type="molecule type" value="Genomic_DNA"/>
</dbReference>
<gene>
    <name evidence="1" type="ORF">ACFSW8_00005</name>
</gene>
<accession>A0ABW4Z5X6</accession>
<name>A0ABW4Z5X6_9BACT</name>
<reference evidence="2" key="1">
    <citation type="journal article" date="2019" name="Int. J. Syst. Evol. Microbiol.">
        <title>The Global Catalogue of Microorganisms (GCM) 10K type strain sequencing project: providing services to taxonomists for standard genome sequencing and annotation.</title>
        <authorList>
            <consortium name="The Broad Institute Genomics Platform"/>
            <consortium name="The Broad Institute Genome Sequencing Center for Infectious Disease"/>
            <person name="Wu L."/>
            <person name="Ma J."/>
        </authorList>
    </citation>
    <scope>NUCLEOTIDE SEQUENCE [LARGE SCALE GENOMIC DNA]</scope>
    <source>
        <strain evidence="2">CCUG 57942</strain>
    </source>
</reference>
<comment type="caution">
    <text evidence="1">The sequence shown here is derived from an EMBL/GenBank/DDBJ whole genome shotgun (WGS) entry which is preliminary data.</text>
</comment>
<dbReference type="InterPro" id="IPR013406">
    <property type="entry name" value="CHP02574_addiction_mod"/>
</dbReference>
<dbReference type="RefSeq" id="WP_377090701.1">
    <property type="nucleotide sequence ID" value="NZ_JBHSJL010000014.1"/>
</dbReference>
<evidence type="ECO:0000313" key="2">
    <source>
        <dbReference type="Proteomes" id="UP001597389"/>
    </source>
</evidence>
<proteinExistence type="predicted"/>
<sequence>MSRLSSLEHEVLQLPEDQRITLLNRVLRSSEPSRNSDTDAAWNSEIIRRINLVDSNQTKRIPASEVFSKLEQRLS</sequence>
<evidence type="ECO:0000313" key="1">
    <source>
        <dbReference type="EMBL" id="MFD2157274.1"/>
    </source>
</evidence>
<organism evidence="1 2">
    <name type="scientific">Rubritalea tangerina</name>
    <dbReference type="NCBI Taxonomy" id="430798"/>
    <lineage>
        <taxon>Bacteria</taxon>
        <taxon>Pseudomonadati</taxon>
        <taxon>Verrucomicrobiota</taxon>
        <taxon>Verrucomicrobiia</taxon>
        <taxon>Verrucomicrobiales</taxon>
        <taxon>Rubritaleaceae</taxon>
        <taxon>Rubritalea</taxon>
    </lineage>
</organism>
<protein>
    <submittedName>
        <fullName evidence="1">Addiction module protein</fullName>
    </submittedName>
</protein>
<dbReference type="Proteomes" id="UP001597389">
    <property type="component" value="Unassembled WGS sequence"/>
</dbReference>